<keyword evidence="2" id="KW-1185">Reference proteome</keyword>
<organism evidence="1 2">
    <name type="scientific">Naganishia adeliensis</name>
    <dbReference type="NCBI Taxonomy" id="92952"/>
    <lineage>
        <taxon>Eukaryota</taxon>
        <taxon>Fungi</taxon>
        <taxon>Dikarya</taxon>
        <taxon>Basidiomycota</taxon>
        <taxon>Agaricomycotina</taxon>
        <taxon>Tremellomycetes</taxon>
        <taxon>Filobasidiales</taxon>
        <taxon>Filobasidiaceae</taxon>
        <taxon>Naganishia</taxon>
    </lineage>
</organism>
<dbReference type="Proteomes" id="UP001230649">
    <property type="component" value="Unassembled WGS sequence"/>
</dbReference>
<evidence type="ECO:0000313" key="1">
    <source>
        <dbReference type="EMBL" id="KAJ9097788.1"/>
    </source>
</evidence>
<evidence type="ECO:0000313" key="2">
    <source>
        <dbReference type="Proteomes" id="UP001230649"/>
    </source>
</evidence>
<dbReference type="EMBL" id="JASBWS010000100">
    <property type="protein sequence ID" value="KAJ9097788.1"/>
    <property type="molecule type" value="Genomic_DNA"/>
</dbReference>
<accession>A0ACC2VFF7</accession>
<sequence>MGKKPAAKRNEGSGKKGVGKKVNEGHTNLELQPLGDNTPQLPVTVYAVIAEHLIGQHAFGTTASLNAVSRTIHEETLPILYESFFVDEYEATISGRSRGGYLPEATKFTKYLFYTTTHEDAKPFDRLDQIPNIVMSICVETFSVDETGVCHIRLYRPVSSVTAITIIETPFLQSNLGDSASSHHLCTSGLHLISLMGLSGLLGSEEPEYMFADNIPMSKECVEQQAKPAIPPISNIRRVVLVKGAHMHDHPPVRLSPIKTNLRLHNLEIKPSGSVFYKDILKTAFELMKLAAMQVNAKNLVEAEKKLIPEHGFGIASLGASTCMLRLRYAEWHLNLVMTMSVAEQFVKKLRVDAENRPKMLLNRLHLAITGEVAQDDFHNLLAELHEIYSSKITGMHLVLPTRSDPPELARYEVLGKDKAVKWSGSIQVVSRKRGVLVKLENDNGDAPGERGEGAYIEEI</sequence>
<reference evidence="1" key="1">
    <citation type="submission" date="2023-04" db="EMBL/GenBank/DDBJ databases">
        <title>Draft Genome sequencing of Naganishia species isolated from polar environments using Oxford Nanopore Technology.</title>
        <authorList>
            <person name="Leo P."/>
            <person name="Venkateswaran K."/>
        </authorList>
    </citation>
    <scope>NUCLEOTIDE SEQUENCE</scope>
    <source>
        <strain evidence="1">MNA-CCFEE 5262</strain>
    </source>
</reference>
<protein>
    <submittedName>
        <fullName evidence="1">Uncharacterized protein</fullName>
    </submittedName>
</protein>
<comment type="caution">
    <text evidence="1">The sequence shown here is derived from an EMBL/GenBank/DDBJ whole genome shotgun (WGS) entry which is preliminary data.</text>
</comment>
<name>A0ACC2VFF7_9TREE</name>
<proteinExistence type="predicted"/>
<gene>
    <name evidence="1" type="ORF">QFC20_006134</name>
</gene>